<dbReference type="PANTHER" id="PTHR13832:SF860">
    <property type="entry name" value="PROTEIN PHOSPHATASE PHPP"/>
    <property type="match status" value="1"/>
</dbReference>
<dbReference type="SUPFAM" id="SSF81606">
    <property type="entry name" value="PP2C-like"/>
    <property type="match status" value="1"/>
</dbReference>
<evidence type="ECO:0000313" key="3">
    <source>
        <dbReference type="Proteomes" id="UP001082703"/>
    </source>
</evidence>
<dbReference type="SMART" id="SM00331">
    <property type="entry name" value="PP2C_SIG"/>
    <property type="match status" value="1"/>
</dbReference>
<dbReference type="RefSeq" id="WP_268058356.1">
    <property type="nucleotide sequence ID" value="NZ_JAPOHA010000007.1"/>
</dbReference>
<dbReference type="Pfam" id="PF13672">
    <property type="entry name" value="PP2C_2"/>
    <property type="match status" value="1"/>
</dbReference>
<sequence>MLKIYSKSDIGLIRQTNQDACKSGTFPDGAAWAVVCDGMGGVNGGNIASNLAVDCISDQMQSSYTSGMSDNSIKNLITTAIYNANIIIHDKAKDDTELNGMGTTVVAAILSNGLAHIAHAGDSRAYLLSKDGIKQLTVDHSMVQEMVNKGDLTEQQAKIHPQKNIITRALGVEPSILIDYCEKEFLPDDLLLICTDGLTNYVDAEQIYRLSGTMNAESLTEKLVMLAKDCGGGDNITVVIIEN</sequence>
<keyword evidence="3" id="KW-1185">Reference proteome</keyword>
<gene>
    <name evidence="2" type="ORF">OUY18_08610</name>
</gene>
<dbReference type="CDD" id="cd00143">
    <property type="entry name" value="PP2Cc"/>
    <property type="match status" value="1"/>
</dbReference>
<dbReference type="SMART" id="SM00332">
    <property type="entry name" value="PP2Cc"/>
    <property type="match status" value="1"/>
</dbReference>
<feature type="domain" description="PPM-type phosphatase" evidence="1">
    <location>
        <begin position="3"/>
        <end position="243"/>
    </location>
</feature>
<evidence type="ECO:0000259" key="1">
    <source>
        <dbReference type="PROSITE" id="PS51746"/>
    </source>
</evidence>
<dbReference type="InterPro" id="IPR036457">
    <property type="entry name" value="PPM-type-like_dom_sf"/>
</dbReference>
<evidence type="ECO:0000313" key="2">
    <source>
        <dbReference type="EMBL" id="MCY1714315.1"/>
    </source>
</evidence>
<protein>
    <submittedName>
        <fullName evidence="2">Stp1/IreP family PP2C-type Ser/Thr phosphatase</fullName>
    </submittedName>
</protein>
<name>A0ABT4BU43_9FIRM</name>
<dbReference type="InterPro" id="IPR015655">
    <property type="entry name" value="PP2C"/>
</dbReference>
<comment type="caution">
    <text evidence="2">The sequence shown here is derived from an EMBL/GenBank/DDBJ whole genome shotgun (WGS) entry which is preliminary data.</text>
</comment>
<dbReference type="NCBIfam" id="NF033484">
    <property type="entry name" value="Stp1_PP2C_phos"/>
    <property type="match status" value="1"/>
</dbReference>
<dbReference type="Gene3D" id="3.60.40.10">
    <property type="entry name" value="PPM-type phosphatase domain"/>
    <property type="match status" value="1"/>
</dbReference>
<dbReference type="PANTHER" id="PTHR13832">
    <property type="entry name" value="PROTEIN PHOSPHATASE 2C"/>
    <property type="match status" value="1"/>
</dbReference>
<accession>A0ABT4BU43</accession>
<dbReference type="InterPro" id="IPR001932">
    <property type="entry name" value="PPM-type_phosphatase-like_dom"/>
</dbReference>
<proteinExistence type="predicted"/>
<dbReference type="Proteomes" id="UP001082703">
    <property type="component" value="Unassembled WGS sequence"/>
</dbReference>
<dbReference type="EMBL" id="JAPOHA010000007">
    <property type="protein sequence ID" value="MCY1714315.1"/>
    <property type="molecule type" value="Genomic_DNA"/>
</dbReference>
<dbReference type="PROSITE" id="PS51746">
    <property type="entry name" value="PPM_2"/>
    <property type="match status" value="1"/>
</dbReference>
<organism evidence="2 3">
    <name type="scientific">Caproiciproducens galactitolivorans</name>
    <dbReference type="NCBI Taxonomy" id="642589"/>
    <lineage>
        <taxon>Bacteria</taxon>
        <taxon>Bacillati</taxon>
        <taxon>Bacillota</taxon>
        <taxon>Clostridia</taxon>
        <taxon>Eubacteriales</taxon>
        <taxon>Acutalibacteraceae</taxon>
        <taxon>Caproiciproducens</taxon>
    </lineage>
</organism>
<reference evidence="2 3" key="1">
    <citation type="submission" date="2022-11" db="EMBL/GenBank/DDBJ databases">
        <authorList>
            <person name="Caiyu Z."/>
        </authorList>
    </citation>
    <scope>NUCLEOTIDE SEQUENCE [LARGE SCALE GENOMIC DNA]</scope>
    <source>
        <strain evidence="2 3">YR-4</strain>
    </source>
</reference>